<dbReference type="Gene3D" id="3.40.50.2300">
    <property type="match status" value="2"/>
</dbReference>
<feature type="signal peptide" evidence="1">
    <location>
        <begin position="1"/>
        <end position="31"/>
    </location>
</feature>
<protein>
    <submittedName>
        <fullName evidence="3">Sugar ABC transporter substrate-binding protein</fullName>
    </submittedName>
</protein>
<dbReference type="SUPFAM" id="SSF53822">
    <property type="entry name" value="Periplasmic binding protein-like I"/>
    <property type="match status" value="1"/>
</dbReference>
<dbReference type="AlphaFoldDB" id="A0A087DQU5"/>
<evidence type="ECO:0000313" key="3">
    <source>
        <dbReference type="EMBL" id="KFI97895.1"/>
    </source>
</evidence>
<accession>A0A087DQU5</accession>
<comment type="caution">
    <text evidence="3">The sequence shown here is derived from an EMBL/GenBank/DDBJ whole genome shotgun (WGS) entry which is preliminary data.</text>
</comment>
<proteinExistence type="predicted"/>
<evidence type="ECO:0000313" key="4">
    <source>
        <dbReference type="Proteomes" id="UP000029004"/>
    </source>
</evidence>
<dbReference type="STRING" id="762211.BSTEL_0706"/>
<dbReference type="Proteomes" id="UP000029004">
    <property type="component" value="Unassembled WGS sequence"/>
</dbReference>
<dbReference type="InterPro" id="IPR028082">
    <property type="entry name" value="Peripla_BP_I"/>
</dbReference>
<evidence type="ECO:0000259" key="2">
    <source>
        <dbReference type="Pfam" id="PF25976"/>
    </source>
</evidence>
<dbReference type="PROSITE" id="PS51257">
    <property type="entry name" value="PROKAR_LIPOPROTEIN"/>
    <property type="match status" value="1"/>
</dbReference>
<dbReference type="InterPro" id="IPR059026">
    <property type="entry name" value="LpqB_N"/>
</dbReference>
<gene>
    <name evidence="3" type="ORF">BSTEL_0706</name>
</gene>
<sequence>MAGTTRRIRHVARIVAAVVAAALICATGACSSPIGLPTGGGVQTLSPVEQQTQRVYTSPEGPTDDAQPESIVEGFFNAMPAGVQSDGYRVARQFLTAQAVDAAGLKGKVKIITIDGTKNALQALVDGDLSYVIEYNPIFGKETAQAVKDYLDGKDVKSDIQIESKTFDATSAKEALDSNSRAY</sequence>
<feature type="chain" id="PRO_5001820319" evidence="1">
    <location>
        <begin position="32"/>
        <end position="183"/>
    </location>
</feature>
<reference evidence="3 4" key="1">
    <citation type="submission" date="2014-03" db="EMBL/GenBank/DDBJ databases">
        <title>Genomics of Bifidobacteria.</title>
        <authorList>
            <person name="Ventura M."/>
            <person name="Milani C."/>
            <person name="Lugli G.A."/>
        </authorList>
    </citation>
    <scope>NUCLEOTIDE SEQUENCE [LARGE SCALE GENOMIC DNA]</scope>
    <source>
        <strain evidence="3 4">DSM 23968</strain>
    </source>
</reference>
<feature type="domain" description="Lipoprotein LpqB N-terminal" evidence="2">
    <location>
        <begin position="61"/>
        <end position="102"/>
    </location>
</feature>
<dbReference type="EMBL" id="JGZP01000011">
    <property type="protein sequence ID" value="KFI97895.1"/>
    <property type="molecule type" value="Genomic_DNA"/>
</dbReference>
<organism evidence="3 4">
    <name type="scientific">Bifidobacterium stellenboschense</name>
    <dbReference type="NCBI Taxonomy" id="762211"/>
    <lineage>
        <taxon>Bacteria</taxon>
        <taxon>Bacillati</taxon>
        <taxon>Actinomycetota</taxon>
        <taxon>Actinomycetes</taxon>
        <taxon>Bifidobacteriales</taxon>
        <taxon>Bifidobacteriaceae</taxon>
        <taxon>Bifidobacterium</taxon>
    </lineage>
</organism>
<name>A0A087DQU5_9BIFI</name>
<keyword evidence="4" id="KW-1185">Reference proteome</keyword>
<dbReference type="eggNOG" id="COG1879">
    <property type="taxonomic scope" value="Bacteria"/>
</dbReference>
<dbReference type="Pfam" id="PF25976">
    <property type="entry name" value="LpqB_N"/>
    <property type="match status" value="1"/>
</dbReference>
<evidence type="ECO:0000256" key="1">
    <source>
        <dbReference type="SAM" id="SignalP"/>
    </source>
</evidence>
<keyword evidence="1" id="KW-0732">Signal</keyword>